<protein>
    <submittedName>
        <fullName evidence="2">Uncharacterized protein</fullName>
    </submittedName>
</protein>
<dbReference type="Proteomes" id="UP001500363">
    <property type="component" value="Unassembled WGS sequence"/>
</dbReference>
<name>A0ABP4M942_9ACTN</name>
<sequence length="134" mass="14327">MAGQEHGGIPYDPGDRLADRPRHARRSHHHQAPRSGSISGGFTCLGAGSRYTDRPCSDYIGPGGLSAYHPGGDRSAVRRPGLYRPRVGLFHTGPRTAFNPADNCACTGRHHSGLFVGVRTNAGNRRSDCAHSGR</sequence>
<accession>A0ABP4M942</accession>
<evidence type="ECO:0000256" key="1">
    <source>
        <dbReference type="SAM" id="MobiDB-lite"/>
    </source>
</evidence>
<comment type="caution">
    <text evidence="2">The sequence shown here is derived from an EMBL/GenBank/DDBJ whole genome shotgun (WGS) entry which is preliminary data.</text>
</comment>
<dbReference type="EMBL" id="BAAANC010000002">
    <property type="protein sequence ID" value="GAA1539896.1"/>
    <property type="molecule type" value="Genomic_DNA"/>
</dbReference>
<feature type="region of interest" description="Disordered" evidence="1">
    <location>
        <begin position="1"/>
        <end position="41"/>
    </location>
</feature>
<reference evidence="3" key="1">
    <citation type="journal article" date="2019" name="Int. J. Syst. Evol. Microbiol.">
        <title>The Global Catalogue of Microorganisms (GCM) 10K type strain sequencing project: providing services to taxonomists for standard genome sequencing and annotation.</title>
        <authorList>
            <consortium name="The Broad Institute Genomics Platform"/>
            <consortium name="The Broad Institute Genome Sequencing Center for Infectious Disease"/>
            <person name="Wu L."/>
            <person name="Ma J."/>
        </authorList>
    </citation>
    <scope>NUCLEOTIDE SEQUENCE [LARGE SCALE GENOMIC DNA]</scope>
    <source>
        <strain evidence="3">JCM 14303</strain>
    </source>
</reference>
<proteinExistence type="predicted"/>
<keyword evidence="3" id="KW-1185">Reference proteome</keyword>
<gene>
    <name evidence="2" type="ORF">GCM10009741_48350</name>
</gene>
<feature type="compositionally biased region" description="Basic residues" evidence="1">
    <location>
        <begin position="22"/>
        <end position="32"/>
    </location>
</feature>
<evidence type="ECO:0000313" key="2">
    <source>
        <dbReference type="EMBL" id="GAA1539896.1"/>
    </source>
</evidence>
<organism evidence="2 3">
    <name type="scientific">Kribbella lupini</name>
    <dbReference type="NCBI Taxonomy" id="291602"/>
    <lineage>
        <taxon>Bacteria</taxon>
        <taxon>Bacillati</taxon>
        <taxon>Actinomycetota</taxon>
        <taxon>Actinomycetes</taxon>
        <taxon>Propionibacteriales</taxon>
        <taxon>Kribbellaceae</taxon>
        <taxon>Kribbella</taxon>
    </lineage>
</organism>
<evidence type="ECO:0000313" key="3">
    <source>
        <dbReference type="Proteomes" id="UP001500363"/>
    </source>
</evidence>